<keyword evidence="6 7" id="KW-0472">Membrane</keyword>
<evidence type="ECO:0000256" key="4">
    <source>
        <dbReference type="ARBA" id="ARBA00022692"/>
    </source>
</evidence>
<evidence type="ECO:0000256" key="5">
    <source>
        <dbReference type="ARBA" id="ARBA00022989"/>
    </source>
</evidence>
<dbReference type="PANTHER" id="PTHR43227">
    <property type="entry name" value="BLL4140 PROTEIN"/>
    <property type="match status" value="1"/>
</dbReference>
<evidence type="ECO:0000313" key="10">
    <source>
        <dbReference type="Proteomes" id="UP000256869"/>
    </source>
</evidence>
<feature type="transmembrane region" description="Helical" evidence="7">
    <location>
        <begin position="116"/>
        <end position="132"/>
    </location>
</feature>
<dbReference type="InterPro" id="IPR000515">
    <property type="entry name" value="MetI-like"/>
</dbReference>
<sequence>MKLSKIRLTLHQKQKYRGIWFILPWFVGFLFLFFVPLINSLRYSFSTLKVNDSGFSLESAGWANFKNALFQDETYVRTLIESMLTMVINVPLIVIFSLFASVLLNQRFKGRALTRAIFFLPVILASGVIAAAESGDYAQAIVGSASQQSNEEFTMFQNLEFAKLLLRSGVNFQIVEYFLGAVDRIYQIITASGVQILIFLAGLQSISGSLYEASKIEGATGYESFWKITFPMISPLILTNVIYSIIDNLLNSPTTTQIRDTAFKSFQFGLSASMAWIYFVVISIFLWIFTLLISKRVFYYD</sequence>
<organism evidence="9 10">
    <name type="scientific">Cohnella lupini</name>
    <dbReference type="NCBI Taxonomy" id="1294267"/>
    <lineage>
        <taxon>Bacteria</taxon>
        <taxon>Bacillati</taxon>
        <taxon>Bacillota</taxon>
        <taxon>Bacilli</taxon>
        <taxon>Bacillales</taxon>
        <taxon>Paenibacillaceae</taxon>
        <taxon>Cohnella</taxon>
    </lineage>
</organism>
<keyword evidence="9" id="KW-0762">Sugar transport</keyword>
<dbReference type="GO" id="GO:0005886">
    <property type="term" value="C:plasma membrane"/>
    <property type="evidence" value="ECO:0007669"/>
    <property type="project" value="UniProtKB-SubCell"/>
</dbReference>
<dbReference type="InterPro" id="IPR035906">
    <property type="entry name" value="MetI-like_sf"/>
</dbReference>
<proteinExistence type="inferred from homology"/>
<keyword evidence="10" id="KW-1185">Reference proteome</keyword>
<comment type="caution">
    <text evidence="9">The sequence shown here is derived from an EMBL/GenBank/DDBJ whole genome shotgun (WGS) entry which is preliminary data.</text>
</comment>
<gene>
    <name evidence="9" type="ORF">DFP95_11482</name>
</gene>
<dbReference type="PROSITE" id="PS50928">
    <property type="entry name" value="ABC_TM1"/>
    <property type="match status" value="1"/>
</dbReference>
<comment type="similarity">
    <text evidence="7">Belongs to the binding-protein-dependent transport system permease family.</text>
</comment>
<dbReference type="Pfam" id="PF00528">
    <property type="entry name" value="BPD_transp_1"/>
    <property type="match status" value="1"/>
</dbReference>
<dbReference type="CDD" id="cd06261">
    <property type="entry name" value="TM_PBP2"/>
    <property type="match status" value="1"/>
</dbReference>
<evidence type="ECO:0000256" key="2">
    <source>
        <dbReference type="ARBA" id="ARBA00022448"/>
    </source>
</evidence>
<keyword evidence="5 7" id="KW-1133">Transmembrane helix</keyword>
<evidence type="ECO:0000256" key="6">
    <source>
        <dbReference type="ARBA" id="ARBA00023136"/>
    </source>
</evidence>
<evidence type="ECO:0000313" key="9">
    <source>
        <dbReference type="EMBL" id="RED56307.1"/>
    </source>
</evidence>
<protein>
    <submittedName>
        <fullName evidence="9">ABC-type sugar transport system permease subunit</fullName>
    </submittedName>
</protein>
<feature type="transmembrane region" description="Helical" evidence="7">
    <location>
        <begin position="224"/>
        <end position="246"/>
    </location>
</feature>
<feature type="transmembrane region" description="Helical" evidence="7">
    <location>
        <begin position="266"/>
        <end position="293"/>
    </location>
</feature>
<evidence type="ECO:0000259" key="8">
    <source>
        <dbReference type="PROSITE" id="PS50928"/>
    </source>
</evidence>
<feature type="transmembrane region" description="Helical" evidence="7">
    <location>
        <begin position="20"/>
        <end position="38"/>
    </location>
</feature>
<dbReference type="SUPFAM" id="SSF161098">
    <property type="entry name" value="MetI-like"/>
    <property type="match status" value="1"/>
</dbReference>
<reference evidence="9 10" key="1">
    <citation type="submission" date="2018-07" db="EMBL/GenBank/DDBJ databases">
        <title>Genomic Encyclopedia of Type Strains, Phase III (KMG-III): the genomes of soil and plant-associated and newly described type strains.</title>
        <authorList>
            <person name="Whitman W."/>
        </authorList>
    </citation>
    <scope>NUCLEOTIDE SEQUENCE [LARGE SCALE GENOMIC DNA]</scope>
    <source>
        <strain evidence="9 10">CECT 8236</strain>
    </source>
</reference>
<evidence type="ECO:0000256" key="1">
    <source>
        <dbReference type="ARBA" id="ARBA00004651"/>
    </source>
</evidence>
<feature type="transmembrane region" description="Helical" evidence="7">
    <location>
        <begin position="83"/>
        <end position="104"/>
    </location>
</feature>
<name>A0A3D9I3H2_9BACL</name>
<evidence type="ECO:0000256" key="7">
    <source>
        <dbReference type="RuleBase" id="RU363032"/>
    </source>
</evidence>
<feature type="transmembrane region" description="Helical" evidence="7">
    <location>
        <begin position="185"/>
        <end position="203"/>
    </location>
</feature>
<comment type="subcellular location">
    <subcellularLocation>
        <location evidence="1 7">Cell membrane</location>
        <topology evidence="1 7">Multi-pass membrane protein</topology>
    </subcellularLocation>
</comment>
<dbReference type="OrthoDB" id="9788108at2"/>
<keyword evidence="2 7" id="KW-0813">Transport</keyword>
<dbReference type="RefSeq" id="WP_115994520.1">
    <property type="nucleotide sequence ID" value="NZ_QRDY01000014.1"/>
</dbReference>
<dbReference type="Proteomes" id="UP000256869">
    <property type="component" value="Unassembled WGS sequence"/>
</dbReference>
<dbReference type="InterPro" id="IPR050809">
    <property type="entry name" value="UgpAE/MalFG_permease"/>
</dbReference>
<dbReference type="AlphaFoldDB" id="A0A3D9I3H2"/>
<feature type="domain" description="ABC transmembrane type-1" evidence="8">
    <location>
        <begin position="79"/>
        <end position="297"/>
    </location>
</feature>
<keyword evidence="4 7" id="KW-0812">Transmembrane</keyword>
<keyword evidence="3" id="KW-1003">Cell membrane</keyword>
<dbReference type="GO" id="GO:0055085">
    <property type="term" value="P:transmembrane transport"/>
    <property type="evidence" value="ECO:0007669"/>
    <property type="project" value="InterPro"/>
</dbReference>
<dbReference type="Gene3D" id="1.10.3720.10">
    <property type="entry name" value="MetI-like"/>
    <property type="match status" value="1"/>
</dbReference>
<evidence type="ECO:0000256" key="3">
    <source>
        <dbReference type="ARBA" id="ARBA00022475"/>
    </source>
</evidence>
<dbReference type="PANTHER" id="PTHR43227:SF3">
    <property type="entry name" value="BINDING-PROTEIN-DEPENDENT TRANSPORT SYSTEMS INNER MEMBRANE COMPONENT"/>
    <property type="match status" value="1"/>
</dbReference>
<dbReference type="EMBL" id="QRDY01000014">
    <property type="protein sequence ID" value="RED56307.1"/>
    <property type="molecule type" value="Genomic_DNA"/>
</dbReference>
<accession>A0A3D9I3H2</accession>